<gene>
    <name evidence="3" type="ORF">H0B56_16510</name>
</gene>
<feature type="signal peptide" evidence="2">
    <location>
        <begin position="1"/>
        <end position="24"/>
    </location>
</feature>
<dbReference type="EMBL" id="JACCKD010000006">
    <property type="protein sequence ID" value="MBA0127154.1"/>
    <property type="molecule type" value="Genomic_DNA"/>
</dbReference>
<dbReference type="RefSeq" id="WP_180893988.1">
    <property type="nucleotide sequence ID" value="NZ_JACCKD010000006.1"/>
</dbReference>
<feature type="chain" id="PRO_5032344639" description="Secretory lipase" evidence="2">
    <location>
        <begin position="25"/>
        <end position="417"/>
    </location>
</feature>
<reference evidence="3 4" key="1">
    <citation type="submission" date="2020-07" db="EMBL/GenBank/DDBJ databases">
        <title>Genome of Haloechinothrix sp.</title>
        <authorList>
            <person name="Tang S.-K."/>
            <person name="Yang L."/>
            <person name="Zhu W.-Y."/>
        </authorList>
    </citation>
    <scope>NUCLEOTIDE SEQUENCE [LARGE SCALE GENOMIC DNA]</scope>
    <source>
        <strain evidence="3 4">YIM 98757</strain>
    </source>
</reference>
<keyword evidence="2" id="KW-0732">Signal</keyword>
<dbReference type="AlphaFoldDB" id="A0A838AD05"/>
<keyword evidence="4" id="KW-1185">Reference proteome</keyword>
<protein>
    <recommendedName>
        <fullName evidence="5">Secretory lipase</fullName>
    </recommendedName>
</protein>
<dbReference type="InterPro" id="IPR005152">
    <property type="entry name" value="Lipase_secreted"/>
</dbReference>
<feature type="region of interest" description="Disordered" evidence="1">
    <location>
        <begin position="23"/>
        <end position="63"/>
    </location>
</feature>
<dbReference type="Gene3D" id="3.40.50.1820">
    <property type="entry name" value="alpha/beta hydrolase"/>
    <property type="match status" value="1"/>
</dbReference>
<proteinExistence type="predicted"/>
<organism evidence="3 4">
    <name type="scientific">Haloechinothrix aidingensis</name>
    <dbReference type="NCBI Taxonomy" id="2752311"/>
    <lineage>
        <taxon>Bacteria</taxon>
        <taxon>Bacillati</taxon>
        <taxon>Actinomycetota</taxon>
        <taxon>Actinomycetes</taxon>
        <taxon>Pseudonocardiales</taxon>
        <taxon>Pseudonocardiaceae</taxon>
        <taxon>Haloechinothrix</taxon>
    </lineage>
</organism>
<dbReference type="Pfam" id="PF03583">
    <property type="entry name" value="LIP"/>
    <property type="match status" value="1"/>
</dbReference>
<evidence type="ECO:0000313" key="4">
    <source>
        <dbReference type="Proteomes" id="UP000582974"/>
    </source>
</evidence>
<accession>A0A838AD05</accession>
<dbReference type="PANTHER" id="PTHR34853:SF1">
    <property type="entry name" value="LIPASE 5"/>
    <property type="match status" value="1"/>
</dbReference>
<dbReference type="GO" id="GO:0004806">
    <property type="term" value="F:triacylglycerol lipase activity"/>
    <property type="evidence" value="ECO:0007669"/>
    <property type="project" value="InterPro"/>
</dbReference>
<evidence type="ECO:0000256" key="1">
    <source>
        <dbReference type="SAM" id="MobiDB-lite"/>
    </source>
</evidence>
<dbReference type="InterPro" id="IPR029058">
    <property type="entry name" value="AB_hydrolase_fold"/>
</dbReference>
<feature type="compositionally biased region" description="Low complexity" evidence="1">
    <location>
        <begin position="23"/>
        <end position="39"/>
    </location>
</feature>
<dbReference type="Gene3D" id="1.10.260.130">
    <property type="match status" value="1"/>
</dbReference>
<dbReference type="PANTHER" id="PTHR34853">
    <property type="match status" value="1"/>
</dbReference>
<evidence type="ECO:0000313" key="3">
    <source>
        <dbReference type="EMBL" id="MBA0127154.1"/>
    </source>
</evidence>
<comment type="caution">
    <text evidence="3">The sequence shown here is derived from an EMBL/GenBank/DDBJ whole genome shotgun (WGS) entry which is preliminary data.</text>
</comment>
<evidence type="ECO:0008006" key="5">
    <source>
        <dbReference type="Google" id="ProtNLM"/>
    </source>
</evidence>
<dbReference type="PIRSF" id="PIRSF029171">
    <property type="entry name" value="Esterase_LipA"/>
    <property type="match status" value="1"/>
</dbReference>
<evidence type="ECO:0000256" key="2">
    <source>
        <dbReference type="SAM" id="SignalP"/>
    </source>
</evidence>
<sequence length="417" mass="42868">MSSQVQRTLTILTAAVLAAPLAQAAPSAAAAAPSPASSQEMPPPQDDPFYTPPDDLDDEPPGAVLRSRSAEVAGNTGGLGTEVDAWQVLYRSTSAQHEANAVSGTVIVPQEEWTGDGARPLVSYAVGTHGLGPECAPSYLMAKGEESEYSLFEQALARGWAVVVTDYEGLGTPGPHTYVAGRSLGHAQLDAARAAQNLGDANVDSDAPVGLWGYSEGGFATGWSAELAAGYAPELSTAGAAVGAAPADVGDVARLHDGGPASGLVLAGAVGLARAYPDAPFEEILNADGEEMAADISTMCTEELSQEYAFRELEEFTTVDDPMSLPEWQDVFADIRLGTAAPEAPALIYHSPADEVVPYDHGLRLHNDWCAAGSTVSFQTVAGDHVAAAVAGAPLAVEYLAGRFAGQQATSTCLGAS</sequence>
<dbReference type="Proteomes" id="UP000582974">
    <property type="component" value="Unassembled WGS sequence"/>
</dbReference>
<dbReference type="GO" id="GO:0016042">
    <property type="term" value="P:lipid catabolic process"/>
    <property type="evidence" value="ECO:0007669"/>
    <property type="project" value="InterPro"/>
</dbReference>
<name>A0A838AD05_9PSEU</name>
<dbReference type="SUPFAM" id="SSF53474">
    <property type="entry name" value="alpha/beta-Hydrolases"/>
    <property type="match status" value="1"/>
</dbReference>